<accession>A0ABQ4FKR1</accession>
<dbReference type="Proteomes" id="UP000651728">
    <property type="component" value="Unassembled WGS sequence"/>
</dbReference>
<evidence type="ECO:0000313" key="2">
    <source>
        <dbReference type="EMBL" id="GIH35363.1"/>
    </source>
</evidence>
<dbReference type="PRINTS" id="PR00420">
    <property type="entry name" value="RNGMNOXGNASE"/>
</dbReference>
<dbReference type="Pfam" id="PF01494">
    <property type="entry name" value="FAD_binding_3"/>
    <property type="match status" value="1"/>
</dbReference>
<comment type="caution">
    <text evidence="2">The sequence shown here is derived from an EMBL/GenBank/DDBJ whole genome shotgun (WGS) entry which is preliminary data.</text>
</comment>
<gene>
    <name evidence="2" type="ORF">Mam01_55270</name>
</gene>
<reference evidence="2 3" key="1">
    <citation type="submission" date="2021-01" db="EMBL/GenBank/DDBJ databases">
        <title>Whole genome shotgun sequence of Microbispora amethystogenes NBRC 101907.</title>
        <authorList>
            <person name="Komaki H."/>
            <person name="Tamura T."/>
        </authorList>
    </citation>
    <scope>NUCLEOTIDE SEQUENCE [LARGE SCALE GENOMIC DNA]</scope>
    <source>
        <strain evidence="2 3">NBRC 101907</strain>
    </source>
</reference>
<proteinExistence type="predicted"/>
<keyword evidence="3" id="KW-1185">Reference proteome</keyword>
<name>A0ABQ4FKR1_9ACTN</name>
<sequence>MKAIVCGAGIAGLTVAWHLERAGGEVELVEHAPAFREGGYMIDFYGPGLEVAERMGLRPRLEEVRHPVHEIGFLDRDGRQTSRLAVKAGFAGVISLLRGDLARVLAEEVRAPVRYSTTVAAVRQDGGGAEVDLTDGTRHEVDLLIGADGVHSRVRELVFGPADRFVRYLGHHVAAYVLHDEDLGRRVGTRYRMLTEPGLMAGAYAVRGGGLALLFLSREPGPALPDDPAGFLRQRFGHLGWILPEVLDRCPRPPALYYDQVTQIEAGRWSNGRVVLLGDSCQAVSLFAGHGASLAMAAARTLADELGTVALGTGELGTGELGTGELGTGELGTATLGDLSPALARYAARMRPVAARVQASGRRFLPWMAPSGRLRMATRDLLLRLASLPGADRLFMDAFSPGGHHLVR</sequence>
<evidence type="ECO:0000259" key="1">
    <source>
        <dbReference type="Pfam" id="PF01494"/>
    </source>
</evidence>
<protein>
    <submittedName>
        <fullName evidence="2">FAD-dependent oxidoreductase</fullName>
    </submittedName>
</protein>
<dbReference type="PANTHER" id="PTHR46865">
    <property type="entry name" value="OXIDOREDUCTASE-RELATED"/>
    <property type="match status" value="1"/>
</dbReference>
<feature type="domain" description="FAD-binding" evidence="1">
    <location>
        <begin position="3"/>
        <end position="157"/>
    </location>
</feature>
<dbReference type="InterPro" id="IPR002938">
    <property type="entry name" value="FAD-bd"/>
</dbReference>
<dbReference type="RefSeq" id="WP_204288052.1">
    <property type="nucleotide sequence ID" value="NZ_BAABEJ010000002.1"/>
</dbReference>
<dbReference type="SUPFAM" id="SSF51905">
    <property type="entry name" value="FAD/NAD(P)-binding domain"/>
    <property type="match status" value="1"/>
</dbReference>
<dbReference type="InterPro" id="IPR051704">
    <property type="entry name" value="FAD_aromatic-hydroxylase"/>
</dbReference>
<dbReference type="EMBL" id="BOOB01000045">
    <property type="protein sequence ID" value="GIH35363.1"/>
    <property type="molecule type" value="Genomic_DNA"/>
</dbReference>
<dbReference type="Gene3D" id="3.30.9.10">
    <property type="entry name" value="D-Amino Acid Oxidase, subunit A, domain 2"/>
    <property type="match status" value="1"/>
</dbReference>
<evidence type="ECO:0000313" key="3">
    <source>
        <dbReference type="Proteomes" id="UP000651728"/>
    </source>
</evidence>
<organism evidence="2 3">
    <name type="scientific">Microbispora amethystogenes</name>
    <dbReference type="NCBI Taxonomy" id="1427754"/>
    <lineage>
        <taxon>Bacteria</taxon>
        <taxon>Bacillati</taxon>
        <taxon>Actinomycetota</taxon>
        <taxon>Actinomycetes</taxon>
        <taxon>Streptosporangiales</taxon>
        <taxon>Streptosporangiaceae</taxon>
        <taxon>Microbispora</taxon>
    </lineage>
</organism>
<dbReference type="InterPro" id="IPR036188">
    <property type="entry name" value="FAD/NAD-bd_sf"/>
</dbReference>
<dbReference type="Gene3D" id="3.50.50.60">
    <property type="entry name" value="FAD/NAD(P)-binding domain"/>
    <property type="match status" value="1"/>
</dbReference>